<feature type="compositionally biased region" description="Polar residues" evidence="1">
    <location>
        <begin position="1"/>
        <end position="20"/>
    </location>
</feature>
<dbReference type="EMBL" id="JBHSUC010000009">
    <property type="protein sequence ID" value="MFC6362291.1"/>
    <property type="molecule type" value="Genomic_DNA"/>
</dbReference>
<dbReference type="Proteomes" id="UP001596215">
    <property type="component" value="Unassembled WGS sequence"/>
</dbReference>
<evidence type="ECO:0000313" key="3">
    <source>
        <dbReference type="Proteomes" id="UP001596215"/>
    </source>
</evidence>
<name>A0ABW1VP35_9GAMM</name>
<proteinExistence type="predicted"/>
<accession>A0ABW1VP35</accession>
<gene>
    <name evidence="2" type="ORF">ACFP73_09300</name>
</gene>
<reference evidence="3" key="1">
    <citation type="journal article" date="2019" name="Int. J. Syst. Evol. Microbiol.">
        <title>The Global Catalogue of Microorganisms (GCM) 10K type strain sequencing project: providing services to taxonomists for standard genome sequencing and annotation.</title>
        <authorList>
            <consortium name="The Broad Institute Genomics Platform"/>
            <consortium name="The Broad Institute Genome Sequencing Center for Infectious Disease"/>
            <person name="Wu L."/>
            <person name="Ma J."/>
        </authorList>
    </citation>
    <scope>NUCLEOTIDE SEQUENCE [LARGE SCALE GENOMIC DNA]</scope>
    <source>
        <strain evidence="3">CGMCC 4.1530</strain>
    </source>
</reference>
<comment type="caution">
    <text evidence="2">The sequence shown here is derived from an EMBL/GenBank/DDBJ whole genome shotgun (WGS) entry which is preliminary data.</text>
</comment>
<keyword evidence="3" id="KW-1185">Reference proteome</keyword>
<feature type="region of interest" description="Disordered" evidence="1">
    <location>
        <begin position="1"/>
        <end position="21"/>
    </location>
</feature>
<evidence type="ECO:0000256" key="1">
    <source>
        <dbReference type="SAM" id="MobiDB-lite"/>
    </source>
</evidence>
<protein>
    <submittedName>
        <fullName evidence="2">Uncharacterized protein</fullName>
    </submittedName>
</protein>
<sequence>MKETSSQPIQHLNEAISQPAQHPKQAALQLVIELVRAGKLSPLQGDAANMISIYEQFKTHFEQERDR</sequence>
<evidence type="ECO:0000313" key="2">
    <source>
        <dbReference type="EMBL" id="MFC6362291.1"/>
    </source>
</evidence>
<dbReference type="RefSeq" id="WP_212707881.1">
    <property type="nucleotide sequence ID" value="NZ_BAAAFW010000054.1"/>
</dbReference>
<organism evidence="2 3">
    <name type="scientific">Tatumella punctata</name>
    <dbReference type="NCBI Taxonomy" id="399969"/>
    <lineage>
        <taxon>Bacteria</taxon>
        <taxon>Pseudomonadati</taxon>
        <taxon>Pseudomonadota</taxon>
        <taxon>Gammaproteobacteria</taxon>
        <taxon>Enterobacterales</taxon>
        <taxon>Erwiniaceae</taxon>
        <taxon>Tatumella</taxon>
    </lineage>
</organism>